<dbReference type="Pfam" id="PF00317">
    <property type="entry name" value="Ribonuc_red_lgN"/>
    <property type="match status" value="1"/>
</dbReference>
<dbReference type="PROSITE" id="PS00089">
    <property type="entry name" value="RIBORED_LARGE"/>
    <property type="match status" value="1"/>
</dbReference>
<dbReference type="InterPro" id="IPR000788">
    <property type="entry name" value="RNR_lg_C"/>
</dbReference>
<feature type="domain" description="Ribonucleotide reductase large subunit" evidence="7">
    <location>
        <begin position="616"/>
        <end position="638"/>
    </location>
</feature>
<dbReference type="InterPro" id="IPR008926">
    <property type="entry name" value="RNR_R1-su_N"/>
</dbReference>
<dbReference type="GO" id="GO:0004748">
    <property type="term" value="F:ribonucleoside-diphosphate reductase activity, thioredoxin disulfide as acceptor"/>
    <property type="evidence" value="ECO:0007669"/>
    <property type="project" value="UniProtKB-EC"/>
</dbReference>
<protein>
    <recommendedName>
        <fullName evidence="2 6">Ribonucleoside-diphosphate reductase</fullName>
        <ecNumber evidence="2 6">1.17.4.1</ecNumber>
    </recommendedName>
</protein>
<dbReference type="SUPFAM" id="SSF51998">
    <property type="entry name" value="PFL-like glycyl radical enzymes"/>
    <property type="match status" value="1"/>
</dbReference>
<dbReference type="Gene3D" id="3.20.70.20">
    <property type="match status" value="1"/>
</dbReference>
<dbReference type="AlphaFoldDB" id="A0A3N5AYJ2"/>
<comment type="caution">
    <text evidence="8">The sequence shown here is derived from an EMBL/GenBank/DDBJ whole genome shotgun (WGS) entry which is preliminary data.</text>
</comment>
<evidence type="ECO:0000256" key="5">
    <source>
        <dbReference type="ARBA" id="ARBA00047754"/>
    </source>
</evidence>
<sequence>MTVKTEPIIVTEGGVYQERFDEQQLRDYLLGLLIDFEELDGATFTEKIIQSVITKESITKEQITNEVLLRGLENISPEEPNWTYVCSRVYLDQLYKKASLNRGYSRMQKYGNLYELTRYLTKINIFSDQLLTYYDQNEFEELASIIEPERDQLFTYIGIRTLADRYLAKDHEGRIYELPQERFLIIAMSLMIYEPKEKRLDLVKEAYWAMSNLYMTVATPTLSNAGKAHGQLSSCFIDTVDDSLQGIYDSNTDIANLSKNGGGIGVYLGKIRSHGSSIKGFKGISSGVMPWMKQLNNTAVSVDQLGQRQGAIAVYLDVWHKDIHKFLDAKLNNGDERQRTHDLFTGVTLPDLFMEKVEARENWYLFDPHEVREVMGYSLEDYYDEEDGKGSFREKYEECVNHQGLSKEEVPAIDLMKRIMISQLETGTPFMFYRDEVNRKNPNRHKGMIYSSNLCTEITQNQSPTTVEEQFTEDGKIIVTKNPGDFVVCNLSSINLGKAVTSGVLERLIPIQVRMLDNVIDLNDIPVLQAQIANQKYRAVGLGTFGYHHLLALIGFRWESEEAVEFADHLYEQIAYLTIKASNDLAKEKGAYPSFEGSDWSNGQYFEKRGYHSPEWNKLKEKVQKHGVRNGYLMAVAPNSSTSLIAGSTASIDPIFKKFYSEEKKDYKIPVTAPDLSPKTFWLYKSAYDIDHQWTIKQNEARQKHIDQSISFNFYVRNNIKAKELLDLHLSAWKSKFKTTYYTRSTSSEIEDCVSCES</sequence>
<evidence type="ECO:0000256" key="4">
    <source>
        <dbReference type="ARBA" id="ARBA00023116"/>
    </source>
</evidence>
<comment type="similarity">
    <text evidence="1 6">Belongs to the ribonucleoside diphosphate reductase large chain family.</text>
</comment>
<name>A0A3N5AYJ2_9BACI</name>
<gene>
    <name evidence="8" type="ORF">EDC24_2864</name>
</gene>
<comment type="function">
    <text evidence="6">Provides the precursors necessary for DNA synthesis. Catalyzes the biosynthesis of deoxyribonucleotides from the corresponding ribonucleotides.</text>
</comment>
<organism evidence="8 9">
    <name type="scientific">Aquisalibacillus elongatus</name>
    <dbReference type="NCBI Taxonomy" id="485577"/>
    <lineage>
        <taxon>Bacteria</taxon>
        <taxon>Bacillati</taxon>
        <taxon>Bacillota</taxon>
        <taxon>Bacilli</taxon>
        <taxon>Bacillales</taxon>
        <taxon>Bacillaceae</taxon>
        <taxon>Aquisalibacillus</taxon>
    </lineage>
</organism>
<evidence type="ECO:0000259" key="7">
    <source>
        <dbReference type="PROSITE" id="PS00089"/>
    </source>
</evidence>
<dbReference type="Pfam" id="PF02867">
    <property type="entry name" value="Ribonuc_red_lgC"/>
    <property type="match status" value="1"/>
</dbReference>
<dbReference type="Proteomes" id="UP000276443">
    <property type="component" value="Unassembled WGS sequence"/>
</dbReference>
<evidence type="ECO:0000256" key="1">
    <source>
        <dbReference type="ARBA" id="ARBA00010406"/>
    </source>
</evidence>
<reference evidence="8 9" key="1">
    <citation type="submission" date="2018-11" db="EMBL/GenBank/DDBJ databases">
        <title>Genomic Encyclopedia of Type Strains, Phase IV (KMG-IV): sequencing the most valuable type-strain genomes for metagenomic binning, comparative biology and taxonomic classification.</title>
        <authorList>
            <person name="Goeker M."/>
        </authorList>
    </citation>
    <scope>NUCLEOTIDE SEQUENCE [LARGE SCALE GENOMIC DNA]</scope>
    <source>
        <strain evidence="8 9">DSM 18090</strain>
    </source>
</reference>
<keyword evidence="3 6" id="KW-0560">Oxidoreductase</keyword>
<evidence type="ECO:0000256" key="3">
    <source>
        <dbReference type="ARBA" id="ARBA00023002"/>
    </source>
</evidence>
<dbReference type="RefSeq" id="WP_124223645.1">
    <property type="nucleotide sequence ID" value="NZ_RKRF01000014.1"/>
</dbReference>
<dbReference type="EC" id="1.17.4.1" evidence="2 6"/>
<dbReference type="GO" id="GO:0005971">
    <property type="term" value="C:ribonucleoside-diphosphate reductase complex"/>
    <property type="evidence" value="ECO:0007669"/>
    <property type="project" value="TreeGrafter"/>
</dbReference>
<keyword evidence="9" id="KW-1185">Reference proteome</keyword>
<evidence type="ECO:0000313" key="9">
    <source>
        <dbReference type="Proteomes" id="UP000276443"/>
    </source>
</evidence>
<dbReference type="OrthoDB" id="9762933at2"/>
<dbReference type="NCBIfam" id="TIGR02506">
    <property type="entry name" value="NrdE_NrdA"/>
    <property type="match status" value="1"/>
</dbReference>
<dbReference type="PANTHER" id="PTHR11573">
    <property type="entry name" value="RIBONUCLEOSIDE-DIPHOSPHATE REDUCTASE LARGE CHAIN"/>
    <property type="match status" value="1"/>
</dbReference>
<dbReference type="UniPathway" id="UPA00326"/>
<accession>A0A3N5AYJ2</accession>
<dbReference type="PANTHER" id="PTHR11573:SF6">
    <property type="entry name" value="RIBONUCLEOSIDE-DIPHOSPHATE REDUCTASE LARGE SUBUNIT"/>
    <property type="match status" value="1"/>
</dbReference>
<evidence type="ECO:0000256" key="2">
    <source>
        <dbReference type="ARBA" id="ARBA00012274"/>
    </source>
</evidence>
<dbReference type="CDD" id="cd01679">
    <property type="entry name" value="RNR_I"/>
    <property type="match status" value="1"/>
</dbReference>
<dbReference type="NCBIfam" id="NF006665">
    <property type="entry name" value="PRK09209.1"/>
    <property type="match status" value="1"/>
</dbReference>
<dbReference type="InterPro" id="IPR013509">
    <property type="entry name" value="RNR_lsu_N"/>
</dbReference>
<dbReference type="FunFam" id="3.20.70.20:FF:000014">
    <property type="entry name" value="Ribonucleoside-diphosphate reductase"/>
    <property type="match status" value="1"/>
</dbReference>
<proteinExistence type="inferred from homology"/>
<dbReference type="InterPro" id="IPR013346">
    <property type="entry name" value="NrdE_NrdA_C"/>
</dbReference>
<dbReference type="PRINTS" id="PR01183">
    <property type="entry name" value="RIBORDTASEM1"/>
</dbReference>
<comment type="catalytic activity">
    <reaction evidence="5 6">
        <text>a 2'-deoxyribonucleoside 5'-diphosphate + [thioredoxin]-disulfide + H2O = a ribonucleoside 5'-diphosphate + [thioredoxin]-dithiol</text>
        <dbReference type="Rhea" id="RHEA:23252"/>
        <dbReference type="Rhea" id="RHEA-COMP:10698"/>
        <dbReference type="Rhea" id="RHEA-COMP:10700"/>
        <dbReference type="ChEBI" id="CHEBI:15377"/>
        <dbReference type="ChEBI" id="CHEBI:29950"/>
        <dbReference type="ChEBI" id="CHEBI:50058"/>
        <dbReference type="ChEBI" id="CHEBI:57930"/>
        <dbReference type="ChEBI" id="CHEBI:73316"/>
        <dbReference type="EC" id="1.17.4.1"/>
    </reaction>
</comment>
<dbReference type="GO" id="GO:0005524">
    <property type="term" value="F:ATP binding"/>
    <property type="evidence" value="ECO:0007669"/>
    <property type="project" value="InterPro"/>
</dbReference>
<dbReference type="GO" id="GO:0009263">
    <property type="term" value="P:deoxyribonucleotide biosynthetic process"/>
    <property type="evidence" value="ECO:0007669"/>
    <property type="project" value="UniProtKB-KW"/>
</dbReference>
<evidence type="ECO:0000256" key="6">
    <source>
        <dbReference type="RuleBase" id="RU003410"/>
    </source>
</evidence>
<keyword evidence="4 6" id="KW-0215">Deoxyribonucleotide synthesis</keyword>
<dbReference type="EMBL" id="RKRF01000014">
    <property type="protein sequence ID" value="RPF50049.1"/>
    <property type="molecule type" value="Genomic_DNA"/>
</dbReference>
<dbReference type="InterPro" id="IPR039718">
    <property type="entry name" value="Rrm1"/>
</dbReference>
<evidence type="ECO:0000313" key="8">
    <source>
        <dbReference type="EMBL" id="RPF50049.1"/>
    </source>
</evidence>
<dbReference type="SUPFAM" id="SSF48168">
    <property type="entry name" value="R1 subunit of ribonucleotide reductase, N-terminal domain"/>
    <property type="match status" value="1"/>
</dbReference>